<sequence>MSSGGIVGNKQMGRVNKARGHASESDLFISPPTELTPGRSHLTPDPVLQGHGRCAADSSRVPGLKPGSSVSSVYLLDVCAGLGSRHSRNPPDGTVRNAPRRPENHSSTTALSVSCSSVSNNTLSSPITSKTTDADGITAVVGCRRGRAIDFIRDRSLPRGTVNWFDL</sequence>
<dbReference type="EMBL" id="SRLO01001148">
    <property type="protein sequence ID" value="TNN40920.1"/>
    <property type="molecule type" value="Genomic_DNA"/>
</dbReference>
<feature type="region of interest" description="Disordered" evidence="1">
    <location>
        <begin position="1"/>
        <end position="65"/>
    </location>
</feature>
<feature type="region of interest" description="Disordered" evidence="1">
    <location>
        <begin position="85"/>
        <end position="113"/>
    </location>
</feature>
<reference evidence="2 3" key="1">
    <citation type="submission" date="2019-03" db="EMBL/GenBank/DDBJ databases">
        <title>First draft genome of Liparis tanakae, snailfish: a comprehensive survey of snailfish specific genes.</title>
        <authorList>
            <person name="Kim W."/>
            <person name="Song I."/>
            <person name="Jeong J.-H."/>
            <person name="Kim D."/>
            <person name="Kim S."/>
            <person name="Ryu S."/>
            <person name="Song J.Y."/>
            <person name="Lee S.K."/>
        </authorList>
    </citation>
    <scope>NUCLEOTIDE SEQUENCE [LARGE SCALE GENOMIC DNA]</scope>
    <source>
        <tissue evidence="2">Muscle</tissue>
    </source>
</reference>
<comment type="caution">
    <text evidence="2">The sequence shown here is derived from an EMBL/GenBank/DDBJ whole genome shotgun (WGS) entry which is preliminary data.</text>
</comment>
<gene>
    <name evidence="2" type="ORF">EYF80_048912</name>
</gene>
<name>A0A4Z2FJ17_9TELE</name>
<evidence type="ECO:0000313" key="2">
    <source>
        <dbReference type="EMBL" id="TNN40920.1"/>
    </source>
</evidence>
<organism evidence="2 3">
    <name type="scientific">Liparis tanakae</name>
    <name type="common">Tanaka's snailfish</name>
    <dbReference type="NCBI Taxonomy" id="230148"/>
    <lineage>
        <taxon>Eukaryota</taxon>
        <taxon>Metazoa</taxon>
        <taxon>Chordata</taxon>
        <taxon>Craniata</taxon>
        <taxon>Vertebrata</taxon>
        <taxon>Euteleostomi</taxon>
        <taxon>Actinopterygii</taxon>
        <taxon>Neopterygii</taxon>
        <taxon>Teleostei</taxon>
        <taxon>Neoteleostei</taxon>
        <taxon>Acanthomorphata</taxon>
        <taxon>Eupercaria</taxon>
        <taxon>Perciformes</taxon>
        <taxon>Cottioidei</taxon>
        <taxon>Cottales</taxon>
        <taxon>Liparidae</taxon>
        <taxon>Liparis</taxon>
    </lineage>
</organism>
<dbReference type="Proteomes" id="UP000314294">
    <property type="component" value="Unassembled WGS sequence"/>
</dbReference>
<keyword evidence="3" id="KW-1185">Reference proteome</keyword>
<proteinExistence type="predicted"/>
<accession>A0A4Z2FJ17</accession>
<dbReference type="AlphaFoldDB" id="A0A4Z2FJ17"/>
<evidence type="ECO:0000313" key="3">
    <source>
        <dbReference type="Proteomes" id="UP000314294"/>
    </source>
</evidence>
<evidence type="ECO:0000256" key="1">
    <source>
        <dbReference type="SAM" id="MobiDB-lite"/>
    </source>
</evidence>
<protein>
    <submittedName>
        <fullName evidence="2">Uncharacterized protein</fullName>
    </submittedName>
</protein>